<feature type="compositionally biased region" description="Polar residues" evidence="1">
    <location>
        <begin position="30"/>
        <end position="42"/>
    </location>
</feature>
<evidence type="ECO:0000313" key="3">
    <source>
        <dbReference type="Proteomes" id="UP001062901"/>
    </source>
</evidence>
<dbReference type="Proteomes" id="UP001062901">
    <property type="component" value="Unassembled WGS sequence"/>
</dbReference>
<proteinExistence type="predicted"/>
<keyword evidence="3" id="KW-1185">Reference proteome</keyword>
<feature type="region of interest" description="Disordered" evidence="1">
    <location>
        <begin position="30"/>
        <end position="64"/>
    </location>
</feature>
<gene>
    <name evidence="2" type="ORF">AA15669_1221</name>
</gene>
<evidence type="ECO:0000256" key="1">
    <source>
        <dbReference type="SAM" id="MobiDB-lite"/>
    </source>
</evidence>
<accession>A0ABQ0NZ32</accession>
<organism evidence="2 3">
    <name type="scientific">Saccharibacter floricola DSM 15669</name>
    <dbReference type="NCBI Taxonomy" id="1123227"/>
    <lineage>
        <taxon>Bacteria</taxon>
        <taxon>Pseudomonadati</taxon>
        <taxon>Pseudomonadota</taxon>
        <taxon>Alphaproteobacteria</taxon>
        <taxon>Acetobacterales</taxon>
        <taxon>Acetobacteraceae</taxon>
        <taxon>Saccharibacter</taxon>
    </lineage>
</organism>
<dbReference type="EMBL" id="BAQD01000021">
    <property type="protein sequence ID" value="GBQ07088.1"/>
    <property type="molecule type" value="Genomic_DNA"/>
</dbReference>
<reference evidence="2" key="1">
    <citation type="submission" date="2013-04" db="EMBL/GenBank/DDBJ databases">
        <title>The genome sequencing project of 58 acetic acid bacteria.</title>
        <authorList>
            <person name="Okamoto-Kainuma A."/>
            <person name="Ishikawa M."/>
            <person name="Umino S."/>
            <person name="Koizumi Y."/>
            <person name="Shiwa Y."/>
            <person name="Yoshikawa H."/>
            <person name="Matsutani M."/>
            <person name="Matsushita K."/>
        </authorList>
    </citation>
    <scope>NUCLEOTIDE SEQUENCE</scope>
    <source>
        <strain evidence="2">DSM 15669</strain>
    </source>
</reference>
<comment type="caution">
    <text evidence="2">The sequence shown here is derived from an EMBL/GenBank/DDBJ whole genome shotgun (WGS) entry which is preliminary data.</text>
</comment>
<evidence type="ECO:0000313" key="2">
    <source>
        <dbReference type="EMBL" id="GBQ07088.1"/>
    </source>
</evidence>
<protein>
    <submittedName>
        <fullName evidence="2">Uncharacterized protein</fullName>
    </submittedName>
</protein>
<name>A0ABQ0NZ32_9PROT</name>
<sequence length="64" mass="6842">MCQQNLKVTEIVMADDLKPNAKTFEAINSLNAGGGKRSSSSEEMFADLDAPSDKAPSVSSEFCE</sequence>